<dbReference type="Ensembl" id="ENSEBUT00000003780.1">
    <property type="protein sequence ID" value="ENSEBUP00000003410.1"/>
    <property type="gene ID" value="ENSEBUG00000002485.1"/>
</dbReference>
<reference evidence="18" key="2">
    <citation type="submission" date="2025-09" db="UniProtKB">
        <authorList>
            <consortium name="Ensembl"/>
        </authorList>
    </citation>
    <scope>IDENTIFICATION</scope>
</reference>
<evidence type="ECO:0000256" key="5">
    <source>
        <dbReference type="ARBA" id="ARBA00012644"/>
    </source>
</evidence>
<evidence type="ECO:0000259" key="17">
    <source>
        <dbReference type="SMART" id="SM00458"/>
    </source>
</evidence>
<dbReference type="GO" id="GO:0006493">
    <property type="term" value="P:protein O-linked glycosylation"/>
    <property type="evidence" value="ECO:0007669"/>
    <property type="project" value="TreeGrafter"/>
</dbReference>
<feature type="transmembrane region" description="Helical" evidence="15">
    <location>
        <begin position="17"/>
        <end position="36"/>
    </location>
</feature>
<comment type="cofactor">
    <cofactor evidence="1 15">
        <name>Mn(2+)</name>
        <dbReference type="ChEBI" id="CHEBI:29035"/>
    </cofactor>
</comment>
<dbReference type="SUPFAM" id="SSF53448">
    <property type="entry name" value="Nucleotide-diphospho-sugar transferases"/>
    <property type="match status" value="1"/>
</dbReference>
<keyword evidence="8 15" id="KW-0430">Lectin</keyword>
<sequence length="913" mass="102755">MQVLGLLRRIFRGSGRVLAIVAGVSILWIAFNLLALRSFSKESTVKIVGLRGALRRQSMHPRNIYPVQLANKLGLVRFDNNTQMHQAGTRQIAVTDKLLAETHKLSSAVIQSDFQKKTFQPVVRMHDKVKAPDQVKTSTHSYRVVQKQTAKNQDHLIHNVNAHAFQGIGPNGHEVQKILIKDGGRDAKVKSTERREGKIANATDQRSLSTTSPKFPPNVATGLRSLISDEAPVQKMIREKWTTTSIAKTNPIAKVVKVNANISGSDEKAHRDLKTGMNSTVSKARILEKVDGKIPQVKSTIPLQLKSFKPSNLSSPSGKWKVESNQSIKNLKPLVPQKVAVGQSLNITTRLHTVQRNKTESMPQVRVNAMSRGNTTRPVQLLDVTQNPRDPLAPGQFGNAVNLSPAELEESKRRWTEGSFNVLANERIPLDRALPEARPPGCANLRVNVDLPSVSIVICFIEETWSTLLRTVHSVLNRSPPHLISEIILVDDASTKAHLGTKLDAYLAKFDKVRILRLKKRHGLIRARLKGSANTTGDVLLFLDSHIECGVGWLEPLLERIHSNRRIVPCPVIDVINEKTMQYQFANHFLRGVFEWPLNFRWRAVPPETVTKLGLKYEDPFNCPVMAGGLFAIDRKYFYELGTYDPGLEVWGGENIELSFKVWMCGGAIEVVPCSRVGHIYRSENPYSFPGGDKLAIIERNLRRVAEVWMDEHIDTFYAAGYRRLLPNVHELEGLQEQHALHRRLQCKPFSWYLENVYPDLDAPAVRAGGQIQNFGSKMCLTFTENNLHLTQCSTNLTTEKSQQFEYSWWGQVRQKGHCVVRAKMSSALMMANCTRGNPKQSWLHALPENLLMNHLMKVDSNGLCLEANSRLMVWKAIMGDAAIRLAPCNPRNTFQMWNFSYYQETPGISLMV</sequence>
<dbReference type="Pfam" id="PF00535">
    <property type="entry name" value="Glycos_transf_2"/>
    <property type="match status" value="1"/>
</dbReference>
<evidence type="ECO:0000256" key="10">
    <source>
        <dbReference type="ARBA" id="ARBA00022989"/>
    </source>
</evidence>
<keyword evidence="6 15" id="KW-0328">Glycosyltransferase</keyword>
<evidence type="ECO:0000256" key="2">
    <source>
        <dbReference type="ARBA" id="ARBA00004323"/>
    </source>
</evidence>
<evidence type="ECO:0000256" key="13">
    <source>
        <dbReference type="ARBA" id="ARBA00023157"/>
    </source>
</evidence>
<keyword evidence="14 15" id="KW-0464">Manganese</keyword>
<feature type="domain" description="Ricin B lectin" evidence="17">
    <location>
        <begin position="769"/>
        <end position="901"/>
    </location>
</feature>
<evidence type="ECO:0000256" key="9">
    <source>
        <dbReference type="ARBA" id="ARBA00022968"/>
    </source>
</evidence>
<dbReference type="Pfam" id="PF00652">
    <property type="entry name" value="Ricin_B_lectin"/>
    <property type="match status" value="1"/>
</dbReference>
<dbReference type="InterPro" id="IPR035992">
    <property type="entry name" value="Ricin_B-like_lectins"/>
</dbReference>
<dbReference type="GO" id="GO:0000139">
    <property type="term" value="C:Golgi membrane"/>
    <property type="evidence" value="ECO:0007669"/>
    <property type="project" value="UniProtKB-SubCell"/>
</dbReference>
<dbReference type="Proteomes" id="UP000694388">
    <property type="component" value="Unplaced"/>
</dbReference>
<evidence type="ECO:0000256" key="16">
    <source>
        <dbReference type="SAM" id="MobiDB-lite"/>
    </source>
</evidence>
<dbReference type="EC" id="2.4.1.-" evidence="15"/>
<protein>
    <recommendedName>
        <fullName evidence="5 15">Polypeptide N-acetylgalactosaminyltransferase</fullName>
        <ecNumber evidence="15">2.4.1.-</ecNumber>
    </recommendedName>
    <alternativeName>
        <fullName evidence="15">Protein-UDP acetylgalactosaminyltransferase</fullName>
    </alternativeName>
</protein>
<keyword evidence="9" id="KW-0735">Signal-anchor</keyword>
<evidence type="ECO:0000313" key="19">
    <source>
        <dbReference type="Proteomes" id="UP000694388"/>
    </source>
</evidence>
<proteinExistence type="inferred from homology"/>
<dbReference type="Gene3D" id="2.80.10.50">
    <property type="match status" value="1"/>
</dbReference>
<evidence type="ECO:0000256" key="11">
    <source>
        <dbReference type="ARBA" id="ARBA00023034"/>
    </source>
</evidence>
<keyword evidence="10 15" id="KW-1133">Transmembrane helix</keyword>
<dbReference type="InterPro" id="IPR001173">
    <property type="entry name" value="Glyco_trans_2-like"/>
</dbReference>
<dbReference type="Gene3D" id="3.90.550.10">
    <property type="entry name" value="Spore Coat Polysaccharide Biosynthesis Protein SpsA, Chain A"/>
    <property type="match status" value="1"/>
</dbReference>
<name>A0A8C4PXR3_EPTBU</name>
<evidence type="ECO:0000256" key="15">
    <source>
        <dbReference type="RuleBase" id="RU361242"/>
    </source>
</evidence>
<accession>A0A8C4PXR3</accession>
<dbReference type="PANTHER" id="PTHR11675">
    <property type="entry name" value="N-ACETYLGALACTOSAMINYLTRANSFERASE"/>
    <property type="match status" value="1"/>
</dbReference>
<evidence type="ECO:0000256" key="1">
    <source>
        <dbReference type="ARBA" id="ARBA00001936"/>
    </source>
</evidence>
<keyword evidence="12 15" id="KW-0472">Membrane</keyword>
<evidence type="ECO:0000256" key="14">
    <source>
        <dbReference type="ARBA" id="ARBA00023211"/>
    </source>
</evidence>
<dbReference type="GeneTree" id="ENSGT00940000159241"/>
<keyword evidence="7 15" id="KW-0812">Transmembrane</keyword>
<reference evidence="18" key="1">
    <citation type="submission" date="2025-08" db="UniProtKB">
        <authorList>
            <consortium name="Ensembl"/>
        </authorList>
    </citation>
    <scope>IDENTIFICATION</scope>
</reference>
<dbReference type="PROSITE" id="PS50231">
    <property type="entry name" value="RICIN_B_LECTIN"/>
    <property type="match status" value="1"/>
</dbReference>
<dbReference type="InterPro" id="IPR045885">
    <property type="entry name" value="GalNAc-T"/>
</dbReference>
<organism evidence="18 19">
    <name type="scientific">Eptatretus burgeri</name>
    <name type="common">Inshore hagfish</name>
    <dbReference type="NCBI Taxonomy" id="7764"/>
    <lineage>
        <taxon>Eukaryota</taxon>
        <taxon>Metazoa</taxon>
        <taxon>Chordata</taxon>
        <taxon>Craniata</taxon>
        <taxon>Vertebrata</taxon>
        <taxon>Cyclostomata</taxon>
        <taxon>Myxini</taxon>
        <taxon>Myxiniformes</taxon>
        <taxon>Myxinidae</taxon>
        <taxon>Eptatretinae</taxon>
        <taxon>Eptatretus</taxon>
    </lineage>
</organism>
<evidence type="ECO:0000256" key="12">
    <source>
        <dbReference type="ARBA" id="ARBA00023136"/>
    </source>
</evidence>
<dbReference type="CDD" id="cd02510">
    <property type="entry name" value="pp-GalNAc-T"/>
    <property type="match status" value="1"/>
</dbReference>
<feature type="compositionally biased region" description="Basic and acidic residues" evidence="16">
    <location>
        <begin position="184"/>
        <end position="198"/>
    </location>
</feature>
<dbReference type="PANTHER" id="PTHR11675:SF130">
    <property type="entry name" value="POLYPEPTIDE N-ACETYLGALACTOSAMINYLTRANSFERASE 5"/>
    <property type="match status" value="1"/>
</dbReference>
<keyword evidence="11 15" id="KW-0333">Golgi apparatus</keyword>
<dbReference type="FunFam" id="3.90.550.10:FF:000088">
    <property type="entry name" value="Polypeptide N-acetylgalactosaminyltransferase"/>
    <property type="match status" value="1"/>
</dbReference>
<comment type="similarity">
    <text evidence="4 15">Belongs to the glycosyltransferase 2 family. GalNAc-T subfamily.</text>
</comment>
<dbReference type="GO" id="GO:0030246">
    <property type="term" value="F:carbohydrate binding"/>
    <property type="evidence" value="ECO:0007669"/>
    <property type="project" value="UniProtKB-KW"/>
</dbReference>
<dbReference type="UniPathway" id="UPA00378"/>
<evidence type="ECO:0000256" key="6">
    <source>
        <dbReference type="ARBA" id="ARBA00022676"/>
    </source>
</evidence>
<dbReference type="InterPro" id="IPR000772">
    <property type="entry name" value="Ricin_B_lectin"/>
</dbReference>
<comment type="subcellular location">
    <subcellularLocation>
        <location evidence="2 15">Golgi apparatus membrane</location>
        <topology evidence="2 15">Single-pass type II membrane protein</topology>
    </subcellularLocation>
</comment>
<dbReference type="SUPFAM" id="SSF50370">
    <property type="entry name" value="Ricin B-like lectins"/>
    <property type="match status" value="1"/>
</dbReference>
<evidence type="ECO:0000256" key="8">
    <source>
        <dbReference type="ARBA" id="ARBA00022734"/>
    </source>
</evidence>
<evidence type="ECO:0000256" key="7">
    <source>
        <dbReference type="ARBA" id="ARBA00022692"/>
    </source>
</evidence>
<keyword evidence="19" id="KW-1185">Reference proteome</keyword>
<evidence type="ECO:0000256" key="4">
    <source>
        <dbReference type="ARBA" id="ARBA00005680"/>
    </source>
</evidence>
<evidence type="ECO:0000256" key="3">
    <source>
        <dbReference type="ARBA" id="ARBA00004922"/>
    </source>
</evidence>
<dbReference type="SMART" id="SM00458">
    <property type="entry name" value="RICIN"/>
    <property type="match status" value="1"/>
</dbReference>
<feature type="region of interest" description="Disordered" evidence="16">
    <location>
        <begin position="184"/>
        <end position="217"/>
    </location>
</feature>
<keyword evidence="15" id="KW-0808">Transferase</keyword>
<comment type="pathway">
    <text evidence="3 15">Protein modification; protein glycosylation.</text>
</comment>
<dbReference type="InterPro" id="IPR029044">
    <property type="entry name" value="Nucleotide-diphossugar_trans"/>
</dbReference>
<dbReference type="AlphaFoldDB" id="A0A8C4PXR3"/>
<feature type="compositionally biased region" description="Polar residues" evidence="16">
    <location>
        <begin position="202"/>
        <end position="213"/>
    </location>
</feature>
<evidence type="ECO:0000313" key="18">
    <source>
        <dbReference type="Ensembl" id="ENSEBUP00000003410.1"/>
    </source>
</evidence>
<dbReference type="GO" id="GO:0004653">
    <property type="term" value="F:polypeptide N-acetylgalactosaminyltransferase activity"/>
    <property type="evidence" value="ECO:0007669"/>
    <property type="project" value="TreeGrafter"/>
</dbReference>
<keyword evidence="13 15" id="KW-1015">Disulfide bond</keyword>